<dbReference type="InterPro" id="IPR007387">
    <property type="entry name" value="TRAP_DctQ"/>
</dbReference>
<feature type="domain" description="Tripartite ATP-independent periplasmic transporters DctQ component" evidence="10">
    <location>
        <begin position="36"/>
        <end position="166"/>
    </location>
</feature>
<evidence type="ECO:0000256" key="4">
    <source>
        <dbReference type="ARBA" id="ARBA00022519"/>
    </source>
</evidence>
<dbReference type="Proteomes" id="UP000321389">
    <property type="component" value="Chromosome"/>
</dbReference>
<dbReference type="KEGG" id="niy:FQ775_09235"/>
<name>A0A5B8KY94_9HYPH</name>
<comment type="function">
    <text evidence="9">Part of the tripartite ATP-independent periplasmic (TRAP) transport system.</text>
</comment>
<feature type="transmembrane region" description="Helical" evidence="9">
    <location>
        <begin position="21"/>
        <end position="48"/>
    </location>
</feature>
<keyword evidence="6 9" id="KW-1133">Transmembrane helix</keyword>
<proteinExistence type="inferred from homology"/>
<evidence type="ECO:0000256" key="9">
    <source>
        <dbReference type="RuleBase" id="RU369079"/>
    </source>
</evidence>
<dbReference type="RefSeq" id="WP_146299197.1">
    <property type="nucleotide sequence ID" value="NZ_CP042301.2"/>
</dbReference>
<organism evidence="11 12">
    <name type="scientific">Nitratireductor mangrovi</name>
    <dbReference type="NCBI Taxonomy" id="2599600"/>
    <lineage>
        <taxon>Bacteria</taxon>
        <taxon>Pseudomonadati</taxon>
        <taxon>Pseudomonadota</taxon>
        <taxon>Alphaproteobacteria</taxon>
        <taxon>Hyphomicrobiales</taxon>
        <taxon>Phyllobacteriaceae</taxon>
        <taxon>Nitratireductor</taxon>
    </lineage>
</organism>
<dbReference type="GO" id="GO:0015740">
    <property type="term" value="P:C4-dicarboxylate transport"/>
    <property type="evidence" value="ECO:0007669"/>
    <property type="project" value="TreeGrafter"/>
</dbReference>
<keyword evidence="4 9" id="KW-0997">Cell inner membrane</keyword>
<keyword evidence="7 9" id="KW-0472">Membrane</keyword>
<accession>A0A5B8KY94</accession>
<dbReference type="GO" id="GO:0022857">
    <property type="term" value="F:transmembrane transporter activity"/>
    <property type="evidence" value="ECO:0007669"/>
    <property type="project" value="UniProtKB-UniRule"/>
</dbReference>
<dbReference type="GO" id="GO:0005886">
    <property type="term" value="C:plasma membrane"/>
    <property type="evidence" value="ECO:0007669"/>
    <property type="project" value="UniProtKB-SubCell"/>
</dbReference>
<feature type="transmembrane region" description="Helical" evidence="9">
    <location>
        <begin position="99"/>
        <end position="120"/>
    </location>
</feature>
<dbReference type="EMBL" id="CP042301">
    <property type="protein sequence ID" value="QDZ00549.1"/>
    <property type="molecule type" value="Genomic_DNA"/>
</dbReference>
<evidence type="ECO:0000256" key="7">
    <source>
        <dbReference type="ARBA" id="ARBA00023136"/>
    </source>
</evidence>
<comment type="subunit">
    <text evidence="9">The complex comprises the extracytoplasmic solute receptor protein and the two transmembrane proteins.</text>
</comment>
<sequence>MRIALLKDDGMEAFERQIGRVAAAVDGAAAIFLAVITALTFLAVILRYVFVLPFPGSFDVSQMLLGVAIFWGIAAAAWRKEHIQVDLVWQLMPPALRRIVDIFADTLFLLFVVALTWMLLLQVGRVRSSGETTFELSIPIWPFHAVAWLGAAFCVLVLVARILHAVVHFRTPAGSD</sequence>
<evidence type="ECO:0000313" key="12">
    <source>
        <dbReference type="Proteomes" id="UP000321389"/>
    </source>
</evidence>
<dbReference type="PANTHER" id="PTHR35011">
    <property type="entry name" value="2,3-DIKETO-L-GULONATE TRAP TRANSPORTER SMALL PERMEASE PROTEIN YIAM"/>
    <property type="match status" value="1"/>
</dbReference>
<comment type="subcellular location">
    <subcellularLocation>
        <location evidence="1 9">Cell inner membrane</location>
        <topology evidence="1 9">Multi-pass membrane protein</topology>
    </subcellularLocation>
</comment>
<dbReference type="PANTHER" id="PTHR35011:SF2">
    <property type="entry name" value="2,3-DIKETO-L-GULONATE TRAP TRANSPORTER SMALL PERMEASE PROTEIN YIAM"/>
    <property type="match status" value="1"/>
</dbReference>
<feature type="transmembrane region" description="Helical" evidence="9">
    <location>
        <begin position="140"/>
        <end position="160"/>
    </location>
</feature>
<keyword evidence="2 9" id="KW-0813">Transport</keyword>
<evidence type="ECO:0000259" key="10">
    <source>
        <dbReference type="Pfam" id="PF04290"/>
    </source>
</evidence>
<evidence type="ECO:0000256" key="1">
    <source>
        <dbReference type="ARBA" id="ARBA00004429"/>
    </source>
</evidence>
<dbReference type="AlphaFoldDB" id="A0A5B8KY94"/>
<keyword evidence="5 9" id="KW-0812">Transmembrane</keyword>
<protein>
    <recommendedName>
        <fullName evidence="9">TRAP transporter small permease protein</fullName>
    </recommendedName>
</protein>
<reference evidence="11" key="1">
    <citation type="submission" date="2020-04" db="EMBL/GenBank/DDBJ databases">
        <title>Nitratireductor sp. nov. isolated from mangrove soil.</title>
        <authorList>
            <person name="Ye Y."/>
        </authorList>
    </citation>
    <scope>NUCLEOTIDE SEQUENCE</scope>
    <source>
        <strain evidence="11">SY7</strain>
    </source>
</reference>
<evidence type="ECO:0000313" key="11">
    <source>
        <dbReference type="EMBL" id="QDZ00549.1"/>
    </source>
</evidence>
<keyword evidence="3" id="KW-1003">Cell membrane</keyword>
<dbReference type="OrthoDB" id="7866592at2"/>
<gene>
    <name evidence="11" type="ORF">FQ775_09235</name>
</gene>
<dbReference type="InterPro" id="IPR055348">
    <property type="entry name" value="DctQ"/>
</dbReference>
<feature type="transmembrane region" description="Helical" evidence="9">
    <location>
        <begin position="60"/>
        <end position="78"/>
    </location>
</feature>
<evidence type="ECO:0000256" key="2">
    <source>
        <dbReference type="ARBA" id="ARBA00022448"/>
    </source>
</evidence>
<evidence type="ECO:0000256" key="3">
    <source>
        <dbReference type="ARBA" id="ARBA00022475"/>
    </source>
</evidence>
<evidence type="ECO:0000256" key="8">
    <source>
        <dbReference type="ARBA" id="ARBA00038436"/>
    </source>
</evidence>
<keyword evidence="12" id="KW-1185">Reference proteome</keyword>
<dbReference type="Pfam" id="PF04290">
    <property type="entry name" value="DctQ"/>
    <property type="match status" value="1"/>
</dbReference>
<evidence type="ECO:0000256" key="5">
    <source>
        <dbReference type="ARBA" id="ARBA00022692"/>
    </source>
</evidence>
<evidence type="ECO:0000256" key="6">
    <source>
        <dbReference type="ARBA" id="ARBA00022989"/>
    </source>
</evidence>
<comment type="similarity">
    <text evidence="8 9">Belongs to the TRAP transporter small permease family.</text>
</comment>